<keyword evidence="8" id="KW-1185">Reference proteome</keyword>
<evidence type="ECO:0000256" key="4">
    <source>
        <dbReference type="ARBA" id="ARBA00022827"/>
    </source>
</evidence>
<dbReference type="Gene3D" id="3.30.465.10">
    <property type="match status" value="1"/>
</dbReference>
<keyword evidence="3" id="KW-0285">Flavoprotein</keyword>
<comment type="similarity">
    <text evidence="2">Belongs to the oxygen-dependent FAD-linked oxidoreductase family.</text>
</comment>
<dbReference type="Gene3D" id="3.40.462.20">
    <property type="match status" value="1"/>
</dbReference>
<evidence type="ECO:0000313" key="7">
    <source>
        <dbReference type="EMBL" id="KAE8152887.1"/>
    </source>
</evidence>
<evidence type="ECO:0000256" key="3">
    <source>
        <dbReference type="ARBA" id="ARBA00022630"/>
    </source>
</evidence>
<evidence type="ECO:0000256" key="2">
    <source>
        <dbReference type="ARBA" id="ARBA00005466"/>
    </source>
</evidence>
<reference evidence="7 8" key="1">
    <citation type="submission" date="2019-04" db="EMBL/GenBank/DDBJ databases">
        <title>Friends and foes A comparative genomics study of 23 Aspergillus species from section Flavi.</title>
        <authorList>
            <consortium name="DOE Joint Genome Institute"/>
            <person name="Kjaerbolling I."/>
            <person name="Vesth T."/>
            <person name="Frisvad J.C."/>
            <person name="Nybo J.L."/>
            <person name="Theobald S."/>
            <person name="Kildgaard S."/>
            <person name="Isbrandt T."/>
            <person name="Kuo A."/>
            <person name="Sato A."/>
            <person name="Lyhne E.K."/>
            <person name="Kogle M.E."/>
            <person name="Wiebenga A."/>
            <person name="Kun R.S."/>
            <person name="Lubbers R.J."/>
            <person name="Makela M.R."/>
            <person name="Barry K."/>
            <person name="Chovatia M."/>
            <person name="Clum A."/>
            <person name="Daum C."/>
            <person name="Haridas S."/>
            <person name="He G."/>
            <person name="LaButti K."/>
            <person name="Lipzen A."/>
            <person name="Mondo S."/>
            <person name="Riley R."/>
            <person name="Salamov A."/>
            <person name="Simmons B.A."/>
            <person name="Magnuson J.K."/>
            <person name="Henrissat B."/>
            <person name="Mortensen U.H."/>
            <person name="Larsen T.O."/>
            <person name="Devries R.P."/>
            <person name="Grigoriev I.V."/>
            <person name="Machida M."/>
            <person name="Baker S.E."/>
            <person name="Andersen M.R."/>
        </authorList>
    </citation>
    <scope>NUCLEOTIDE SEQUENCE [LARGE SCALE GENOMIC DNA]</scope>
    <source>
        <strain evidence="7 8">IBT 18842</strain>
    </source>
</reference>
<organism evidence="7 8">
    <name type="scientific">Aspergillus avenaceus</name>
    <dbReference type="NCBI Taxonomy" id="36643"/>
    <lineage>
        <taxon>Eukaryota</taxon>
        <taxon>Fungi</taxon>
        <taxon>Dikarya</taxon>
        <taxon>Ascomycota</taxon>
        <taxon>Pezizomycotina</taxon>
        <taxon>Eurotiomycetes</taxon>
        <taxon>Eurotiomycetidae</taxon>
        <taxon>Eurotiales</taxon>
        <taxon>Aspergillaceae</taxon>
        <taxon>Aspergillus</taxon>
        <taxon>Aspergillus subgen. Circumdati</taxon>
    </lineage>
</organism>
<dbReference type="Pfam" id="PF01565">
    <property type="entry name" value="FAD_binding_4"/>
    <property type="match status" value="1"/>
</dbReference>
<dbReference type="SUPFAM" id="SSF56176">
    <property type="entry name" value="FAD-binding/transporter-associated domain-like"/>
    <property type="match status" value="1"/>
</dbReference>
<dbReference type="PANTHER" id="PTHR42973:SF39">
    <property type="entry name" value="FAD-BINDING PCMH-TYPE DOMAIN-CONTAINING PROTEIN"/>
    <property type="match status" value="1"/>
</dbReference>
<dbReference type="InterPro" id="IPR016166">
    <property type="entry name" value="FAD-bd_PCMH"/>
</dbReference>
<dbReference type="PROSITE" id="PS51387">
    <property type="entry name" value="FAD_PCMH"/>
    <property type="match status" value="1"/>
</dbReference>
<dbReference type="Pfam" id="PF08031">
    <property type="entry name" value="BBE"/>
    <property type="match status" value="1"/>
</dbReference>
<evidence type="ECO:0000313" key="8">
    <source>
        <dbReference type="Proteomes" id="UP000325780"/>
    </source>
</evidence>
<name>A0A5N6U2I1_ASPAV</name>
<evidence type="ECO:0000259" key="6">
    <source>
        <dbReference type="PROSITE" id="PS51387"/>
    </source>
</evidence>
<evidence type="ECO:0000256" key="5">
    <source>
        <dbReference type="ARBA" id="ARBA00023002"/>
    </source>
</evidence>
<dbReference type="GO" id="GO:0071949">
    <property type="term" value="F:FAD binding"/>
    <property type="evidence" value="ECO:0007669"/>
    <property type="project" value="InterPro"/>
</dbReference>
<accession>A0A5N6U2I1</accession>
<keyword evidence="4" id="KW-0274">FAD</keyword>
<gene>
    <name evidence="7" type="ORF">BDV25DRAFT_137436</name>
</gene>
<dbReference type="InterPro" id="IPR016169">
    <property type="entry name" value="FAD-bd_PCMH_sub2"/>
</dbReference>
<dbReference type="Proteomes" id="UP000325780">
    <property type="component" value="Unassembled WGS sequence"/>
</dbReference>
<comment type="cofactor">
    <cofactor evidence="1">
        <name>FAD</name>
        <dbReference type="ChEBI" id="CHEBI:57692"/>
    </cofactor>
</comment>
<dbReference type="AlphaFoldDB" id="A0A5N6U2I1"/>
<dbReference type="OrthoDB" id="407275at2759"/>
<protein>
    <recommendedName>
        <fullName evidence="6">FAD-binding PCMH-type domain-containing protein</fullName>
    </recommendedName>
</protein>
<dbReference type="GO" id="GO:0016491">
    <property type="term" value="F:oxidoreductase activity"/>
    <property type="evidence" value="ECO:0007669"/>
    <property type="project" value="UniProtKB-KW"/>
</dbReference>
<proteinExistence type="inferred from homology"/>
<dbReference type="InterPro" id="IPR006094">
    <property type="entry name" value="Oxid_FAD_bind_N"/>
</dbReference>
<keyword evidence="5" id="KW-0560">Oxidoreductase</keyword>
<feature type="domain" description="FAD-binding PCMH-type" evidence="6">
    <location>
        <begin position="45"/>
        <end position="230"/>
    </location>
</feature>
<dbReference type="InterPro" id="IPR012951">
    <property type="entry name" value="BBE"/>
</dbReference>
<dbReference type="PANTHER" id="PTHR42973">
    <property type="entry name" value="BINDING OXIDOREDUCTASE, PUTATIVE (AFU_ORTHOLOGUE AFUA_1G17690)-RELATED"/>
    <property type="match status" value="1"/>
</dbReference>
<evidence type="ECO:0000256" key="1">
    <source>
        <dbReference type="ARBA" id="ARBA00001974"/>
    </source>
</evidence>
<dbReference type="InterPro" id="IPR050416">
    <property type="entry name" value="FAD-linked_Oxidoreductase"/>
</dbReference>
<sequence>MYSEGIKATRKALTDLHQALPAGSILFPHSKAYEESVFIGNSLYRWNSPAAVVQAVNEADVQETVKFAAQQNIQLSVRSGAHGFGGFCLNQGGIVLDIRSLNQVEVRPDGKEISIGGGALWGDVYRTLHANSNKRLAITGAHGATVGVGGFLLGGGVSTFSRSYGMGADNILELTIVTADGSLVTLNKESLEKDTTEEGQRKRDLFWALQGGGGGNFGVVTHFQVKLYEFEDLEGTVVTGELTWYLDENDQESQFQSMMTKWNETSWPSQLSGDVLWVNEQGKRSAKLGIFYNGNMQKCNEAIRPLLEFSPTSTLKEEVLMQYNEYSDEPFTTSSRVFSHNTSAVLAEGQMTPDLTKYLTGWAKEVTNSGGEPFVFCNHLGYATKEKNGQKIDNNATPFPWREAEFICLLRASWSHTKQSDKMFDLVAQGKTELNKYALHGKAAYVNYLDKSLENWREAYFGDNYPKLQQVKSAWDPDNVFRFAMGIERSGKDLNMPIDPNPAKNATIPESFDLSKKALTDEVFAYISKARKQVVPDLGALQKKDRTVCVGC</sequence>
<dbReference type="InterPro" id="IPR036318">
    <property type="entry name" value="FAD-bd_PCMH-like_sf"/>
</dbReference>
<dbReference type="EMBL" id="ML742046">
    <property type="protein sequence ID" value="KAE8152887.1"/>
    <property type="molecule type" value="Genomic_DNA"/>
</dbReference>